<keyword evidence="4" id="KW-0443">Lipid metabolism</keyword>
<feature type="region of interest" description="Disordered" evidence="8">
    <location>
        <begin position="1"/>
        <end position="39"/>
    </location>
</feature>
<dbReference type="Proteomes" id="UP000540191">
    <property type="component" value="Unassembled WGS sequence"/>
</dbReference>
<evidence type="ECO:0000256" key="2">
    <source>
        <dbReference type="ARBA" id="ARBA00011881"/>
    </source>
</evidence>
<dbReference type="GO" id="GO:0009062">
    <property type="term" value="P:fatty acid catabolic process"/>
    <property type="evidence" value="ECO:0007669"/>
    <property type="project" value="TreeGrafter"/>
</dbReference>
<dbReference type="InterPro" id="IPR003703">
    <property type="entry name" value="Acyl_CoA_thio"/>
</dbReference>
<dbReference type="Gene3D" id="2.40.160.210">
    <property type="entry name" value="Acyl-CoA thioesterase, double hotdog domain"/>
    <property type="match status" value="1"/>
</dbReference>
<dbReference type="CDD" id="cd03444">
    <property type="entry name" value="Thioesterase_II_repeat1"/>
    <property type="match status" value="1"/>
</dbReference>
<evidence type="ECO:0000259" key="10">
    <source>
        <dbReference type="Pfam" id="PF13622"/>
    </source>
</evidence>
<dbReference type="AlphaFoldDB" id="A0A7W7GMZ6"/>
<reference evidence="11 12" key="1">
    <citation type="submission" date="2020-08" db="EMBL/GenBank/DDBJ databases">
        <title>Sequencing the genomes of 1000 actinobacteria strains.</title>
        <authorList>
            <person name="Klenk H.-P."/>
        </authorList>
    </citation>
    <scope>NUCLEOTIDE SEQUENCE [LARGE SCALE GENOMIC DNA]</scope>
    <source>
        <strain evidence="11 12">DSM 23974</strain>
    </source>
</reference>
<comment type="subunit">
    <text evidence="2">Homotetramer.</text>
</comment>
<evidence type="ECO:0000256" key="7">
    <source>
        <dbReference type="ARBA" id="ARBA00079653"/>
    </source>
</evidence>
<dbReference type="Pfam" id="PF02551">
    <property type="entry name" value="Acyl_CoA_thio"/>
    <property type="match status" value="1"/>
</dbReference>
<keyword evidence="12" id="KW-1185">Reference proteome</keyword>
<evidence type="ECO:0000256" key="1">
    <source>
        <dbReference type="ARBA" id="ARBA00006538"/>
    </source>
</evidence>
<keyword evidence="3 11" id="KW-0378">Hydrolase</keyword>
<name>A0A7W7GMZ6_9MICC</name>
<evidence type="ECO:0000313" key="11">
    <source>
        <dbReference type="EMBL" id="MBB4735082.1"/>
    </source>
</evidence>
<dbReference type="GO" id="GO:0047617">
    <property type="term" value="F:fatty acyl-CoA hydrolase activity"/>
    <property type="evidence" value="ECO:0007669"/>
    <property type="project" value="UniProtKB-EC"/>
</dbReference>
<organism evidence="11 12">
    <name type="scientific">Micrococcus cohnii</name>
    <dbReference type="NCBI Taxonomy" id="993416"/>
    <lineage>
        <taxon>Bacteria</taxon>
        <taxon>Bacillati</taxon>
        <taxon>Actinomycetota</taxon>
        <taxon>Actinomycetes</taxon>
        <taxon>Micrococcales</taxon>
        <taxon>Micrococcaceae</taxon>
        <taxon>Micrococcus</taxon>
    </lineage>
</organism>
<dbReference type="FunFam" id="2.40.160.210:FF:000001">
    <property type="entry name" value="Acyl-CoA thioesterase II"/>
    <property type="match status" value="1"/>
</dbReference>
<dbReference type="InterPro" id="IPR029069">
    <property type="entry name" value="HotDog_dom_sf"/>
</dbReference>
<gene>
    <name evidence="11" type="ORF">HDA30_000590</name>
</gene>
<dbReference type="InterPro" id="IPR049449">
    <property type="entry name" value="TesB_ACOT8-like_N"/>
</dbReference>
<evidence type="ECO:0000256" key="6">
    <source>
        <dbReference type="ARBA" id="ARBA00071120"/>
    </source>
</evidence>
<proteinExistence type="inferred from homology"/>
<dbReference type="EMBL" id="JACHNA010000001">
    <property type="protein sequence ID" value="MBB4735082.1"/>
    <property type="molecule type" value="Genomic_DNA"/>
</dbReference>
<dbReference type="GO" id="GO:0006637">
    <property type="term" value="P:acyl-CoA metabolic process"/>
    <property type="evidence" value="ECO:0007669"/>
    <property type="project" value="InterPro"/>
</dbReference>
<evidence type="ECO:0000256" key="5">
    <source>
        <dbReference type="ARBA" id="ARBA00050943"/>
    </source>
</evidence>
<evidence type="ECO:0000313" key="12">
    <source>
        <dbReference type="Proteomes" id="UP000540191"/>
    </source>
</evidence>
<protein>
    <recommendedName>
        <fullName evidence="6">Acyl-CoA thioesterase 2</fullName>
    </recommendedName>
    <alternativeName>
        <fullName evidence="7">Thioesterase II</fullName>
    </alternativeName>
</protein>
<dbReference type="PANTHER" id="PTHR11066">
    <property type="entry name" value="ACYL-COA THIOESTERASE"/>
    <property type="match status" value="1"/>
</dbReference>
<comment type="caution">
    <text evidence="11">The sequence shown here is derived from an EMBL/GenBank/DDBJ whole genome shotgun (WGS) entry which is preliminary data.</text>
</comment>
<evidence type="ECO:0000256" key="4">
    <source>
        <dbReference type="ARBA" id="ARBA00023098"/>
    </source>
</evidence>
<comment type="similarity">
    <text evidence="1">Belongs to the C/M/P thioester hydrolase family.</text>
</comment>
<dbReference type="PANTHER" id="PTHR11066:SF34">
    <property type="entry name" value="ACYL-COENZYME A THIOESTERASE 8"/>
    <property type="match status" value="1"/>
</dbReference>
<dbReference type="InterPro" id="IPR042171">
    <property type="entry name" value="Acyl-CoA_hotdog"/>
</dbReference>
<dbReference type="InterPro" id="IPR025652">
    <property type="entry name" value="TesB_C"/>
</dbReference>
<feature type="domain" description="Acyl-CoA thioesterase 2 C-terminal" evidence="9">
    <location>
        <begin position="214"/>
        <end position="319"/>
    </location>
</feature>
<evidence type="ECO:0000256" key="8">
    <source>
        <dbReference type="SAM" id="MobiDB-lite"/>
    </source>
</evidence>
<dbReference type="SUPFAM" id="SSF54637">
    <property type="entry name" value="Thioesterase/thiol ester dehydrase-isomerase"/>
    <property type="match status" value="2"/>
</dbReference>
<comment type="catalytic activity">
    <reaction evidence="5">
        <text>a fatty acyl-CoA + H2O = a fatty acid + CoA + H(+)</text>
        <dbReference type="Rhea" id="RHEA:16781"/>
        <dbReference type="ChEBI" id="CHEBI:15377"/>
        <dbReference type="ChEBI" id="CHEBI:15378"/>
        <dbReference type="ChEBI" id="CHEBI:28868"/>
        <dbReference type="ChEBI" id="CHEBI:57287"/>
        <dbReference type="ChEBI" id="CHEBI:77636"/>
        <dbReference type="EC" id="3.1.2.20"/>
    </reaction>
    <physiologicalReaction direction="left-to-right" evidence="5">
        <dbReference type="Rhea" id="RHEA:16782"/>
    </physiologicalReaction>
</comment>
<dbReference type="CDD" id="cd03445">
    <property type="entry name" value="Thioesterase_II_repeat2"/>
    <property type="match status" value="1"/>
</dbReference>
<sequence>MSSPSSRIDPVGSSEDPLIERHSPAATGGRPASAPEDPTDLLRGILSLEADAPHPQTGEPRFVGTTPPQTGGRVFGGQVLAQCLAAAGRTTPEGRPVHSLHGYFIRPGDALVPITFTVETLRDGRSFSARRVLASQNEKAIMALTCSFQQPAEGLDHQITMPEGLPDPESLPTTADLVGGYRHPVLQEVAWSRPFDVRHVDPALYVDAAADQRPTNMVWMKTFSRLSDDVHMHRAALTYASDYTLLEPVLRQHGVAWSQPGMSVASLDHAMWFHRDTRVDDWLLYMQTSPSAQNARGLGQGHVFTRDGRLVATVAQEGMLRLPTGMQGATSRVQGAALNTALKIMRRRTWRRSRRR</sequence>
<dbReference type="Pfam" id="PF13622">
    <property type="entry name" value="4HBT_3"/>
    <property type="match status" value="1"/>
</dbReference>
<evidence type="ECO:0000259" key="9">
    <source>
        <dbReference type="Pfam" id="PF02551"/>
    </source>
</evidence>
<feature type="domain" description="Acyl-CoA thioesterase-like N-terminal HotDog" evidence="10">
    <location>
        <begin position="69"/>
        <end position="149"/>
    </location>
</feature>
<accession>A0A7W7GMZ6</accession>
<evidence type="ECO:0000256" key="3">
    <source>
        <dbReference type="ARBA" id="ARBA00022801"/>
    </source>
</evidence>